<organism evidence="8 9">
    <name type="scientific">Acinetobacter terrestris</name>
    <dbReference type="NCBI Taxonomy" id="2529843"/>
    <lineage>
        <taxon>Bacteria</taxon>
        <taxon>Pseudomonadati</taxon>
        <taxon>Pseudomonadota</taxon>
        <taxon>Gammaproteobacteria</taxon>
        <taxon>Moraxellales</taxon>
        <taxon>Moraxellaceae</taxon>
        <taxon>Acinetobacter</taxon>
        <taxon>Acinetobacter Taxon 24</taxon>
    </lineage>
</organism>
<feature type="domain" description="Luciferase-like" evidence="7">
    <location>
        <begin position="22"/>
        <end position="387"/>
    </location>
</feature>
<evidence type="ECO:0000256" key="6">
    <source>
        <dbReference type="PIRSR" id="PIRSR000337-1"/>
    </source>
</evidence>
<dbReference type="EC" id="1.-.-.-" evidence="8"/>
<evidence type="ECO:0000256" key="1">
    <source>
        <dbReference type="ARBA" id="ARBA00022630"/>
    </source>
</evidence>
<evidence type="ECO:0000256" key="5">
    <source>
        <dbReference type="ARBA" id="ARBA00033748"/>
    </source>
</evidence>
<dbReference type="CDD" id="cd01095">
    <property type="entry name" value="Nitrilotriacetate_monoxgenase"/>
    <property type="match status" value="1"/>
</dbReference>
<dbReference type="Proteomes" id="UP001241935">
    <property type="component" value="Unassembled WGS sequence"/>
</dbReference>
<dbReference type="GO" id="GO:0016705">
    <property type="term" value="F:oxidoreductase activity, acting on paired donors, with incorporation or reduction of molecular oxygen"/>
    <property type="evidence" value="ECO:0007669"/>
    <property type="project" value="InterPro"/>
</dbReference>
<keyword evidence="3 8" id="KW-0560">Oxidoreductase</keyword>
<keyword evidence="1 6" id="KW-0285">Flavoprotein</keyword>
<evidence type="ECO:0000256" key="3">
    <source>
        <dbReference type="ARBA" id="ARBA00023002"/>
    </source>
</evidence>
<evidence type="ECO:0000313" key="8">
    <source>
        <dbReference type="EMBL" id="MDK1684951.1"/>
    </source>
</evidence>
<dbReference type="Pfam" id="PF00296">
    <property type="entry name" value="Bac_luciferase"/>
    <property type="match status" value="1"/>
</dbReference>
<feature type="binding site" evidence="6">
    <location>
        <position position="104"/>
    </location>
    <ligand>
        <name>FMN</name>
        <dbReference type="ChEBI" id="CHEBI:58210"/>
    </ligand>
</feature>
<dbReference type="Gene3D" id="3.20.20.30">
    <property type="entry name" value="Luciferase-like domain"/>
    <property type="match status" value="1"/>
</dbReference>
<dbReference type="PANTHER" id="PTHR30011">
    <property type="entry name" value="ALKANESULFONATE MONOOXYGENASE-RELATED"/>
    <property type="match status" value="1"/>
</dbReference>
<evidence type="ECO:0000256" key="4">
    <source>
        <dbReference type="ARBA" id="ARBA00023033"/>
    </source>
</evidence>
<dbReference type="PIRSF" id="PIRSF000337">
    <property type="entry name" value="NTA_MOA"/>
    <property type="match status" value="1"/>
</dbReference>
<feature type="binding site" evidence="6">
    <location>
        <position position="57"/>
    </location>
    <ligand>
        <name>FMN</name>
        <dbReference type="ChEBI" id="CHEBI:58210"/>
    </ligand>
</feature>
<gene>
    <name evidence="8" type="ORF">QOR41_14230</name>
</gene>
<comment type="caution">
    <text evidence="8">The sequence shown here is derived from an EMBL/GenBank/DDBJ whole genome shotgun (WGS) entry which is preliminary data.</text>
</comment>
<feature type="binding site" evidence="6">
    <location>
        <position position="158"/>
    </location>
    <ligand>
        <name>FMN</name>
        <dbReference type="ChEBI" id="CHEBI:58210"/>
    </ligand>
</feature>
<evidence type="ECO:0000313" key="9">
    <source>
        <dbReference type="Proteomes" id="UP001241935"/>
    </source>
</evidence>
<evidence type="ECO:0000259" key="7">
    <source>
        <dbReference type="Pfam" id="PF00296"/>
    </source>
</evidence>
<dbReference type="InterPro" id="IPR016215">
    <property type="entry name" value="NTA_MOA"/>
</dbReference>
<dbReference type="PANTHER" id="PTHR30011:SF16">
    <property type="entry name" value="C2H2 FINGER DOMAIN TRANSCRIPTION FACTOR (EUROFUNG)-RELATED"/>
    <property type="match status" value="1"/>
</dbReference>
<dbReference type="InterPro" id="IPR011251">
    <property type="entry name" value="Luciferase-like_dom"/>
</dbReference>
<comment type="similarity">
    <text evidence="5">Belongs to the NtaA/SnaA/DszA monooxygenase family.</text>
</comment>
<name>A0AAW6UWS4_9GAMM</name>
<dbReference type="InterPro" id="IPR036661">
    <property type="entry name" value="Luciferase-like_sf"/>
</dbReference>
<sequence length="456" mass="51048">MSKRQIKLGAFIPTTSQHAAGWRHPQSRPQDHLSIDYVIELAKTAEKGLFDAYFLADGLSVNWSHGASKNKQSIGYSDKVVGFEPVTLFAAISAVTKHIGFIATASTTYEEPYLLARKFSSLDHISKGRAAWNVVTTISADTARNFGFTAHPDAKVRYERADEFIEVTQKLWDSWEDDSFLYDKESGQFFDASKQHEPLHTGKYFNVQGSLNVPRSPQGYPVIVQAGQSEDGRELAAKYAEVIFTAQQSLSDAQAFYRDVKARLSKYGRHSDDLKIMPGVSIFVAKTEQEAQEKYQLLNSLIHPDVGLGLLSGLAGDIDLSQFDLDAPFPKLEDVEIKSSRQQMMIEIAAKHNFSIRQLYEHIASARGHWTLIGTAEQVVDQLQQWFENEAADGFNVLPPSTPAGLNDFVEFIVPELQRRGLFRAEYEGTTLRENLGLKRPENQHVLAKHHTAEAS</sequence>
<feature type="binding site" evidence="6">
    <location>
        <position position="229"/>
    </location>
    <ligand>
        <name>FMN</name>
        <dbReference type="ChEBI" id="CHEBI:58210"/>
    </ligand>
</feature>
<dbReference type="RefSeq" id="WP_284067680.1">
    <property type="nucleotide sequence ID" value="NZ_JASKNE010000001.1"/>
</dbReference>
<dbReference type="EMBL" id="JASKNE010000001">
    <property type="protein sequence ID" value="MDK1684951.1"/>
    <property type="molecule type" value="Genomic_DNA"/>
</dbReference>
<keyword evidence="4" id="KW-0503">Monooxygenase</keyword>
<dbReference type="GO" id="GO:0004497">
    <property type="term" value="F:monooxygenase activity"/>
    <property type="evidence" value="ECO:0007669"/>
    <property type="project" value="UniProtKB-KW"/>
</dbReference>
<proteinExistence type="inferred from homology"/>
<evidence type="ECO:0000256" key="2">
    <source>
        <dbReference type="ARBA" id="ARBA00022643"/>
    </source>
</evidence>
<accession>A0AAW6UWS4</accession>
<dbReference type="NCBIfam" id="TIGR03860">
    <property type="entry name" value="FMN_nitrolo"/>
    <property type="match status" value="1"/>
</dbReference>
<dbReference type="InterPro" id="IPR051260">
    <property type="entry name" value="Diverse_substr_monoxygenases"/>
</dbReference>
<dbReference type="AlphaFoldDB" id="A0AAW6UWS4"/>
<keyword evidence="2 6" id="KW-0288">FMN</keyword>
<dbReference type="SUPFAM" id="SSF51679">
    <property type="entry name" value="Bacterial luciferase-like"/>
    <property type="match status" value="1"/>
</dbReference>
<protein>
    <submittedName>
        <fullName evidence="8">LLM class flavin-dependent oxidoreductase</fullName>
        <ecNumber evidence="8">1.-.-.-</ecNumber>
    </submittedName>
</protein>
<reference evidence="8" key="1">
    <citation type="submission" date="2023-04" db="EMBL/GenBank/DDBJ databases">
        <title>The environmental microbiomes in feedlot watering bowls are a reservoir of florfenicol resistance for bovine respiratory disease pathogens.</title>
        <authorList>
            <person name="Kos D.W."/>
            <person name="Ruzzini A.C."/>
            <person name="Schreiner B."/>
            <person name="Jelinski M.D."/>
        </authorList>
    </citation>
    <scope>NUCLEOTIDE SEQUENCE</scope>
    <source>
        <strain evidence="8">WB3</strain>
    </source>
</reference>